<feature type="domain" description="GP-PDE" evidence="1">
    <location>
        <begin position="5"/>
        <end position="299"/>
    </location>
</feature>
<dbReference type="Pfam" id="PF03009">
    <property type="entry name" value="GDPD"/>
    <property type="match status" value="1"/>
</dbReference>
<dbReference type="PANTHER" id="PTHR46211">
    <property type="entry name" value="GLYCEROPHOSPHORYL DIESTER PHOSPHODIESTERASE"/>
    <property type="match status" value="1"/>
</dbReference>
<dbReference type="InterPro" id="IPR016097">
    <property type="entry name" value="DUF695"/>
</dbReference>
<dbReference type="PROSITE" id="PS50007">
    <property type="entry name" value="PIPLC_X_DOMAIN"/>
    <property type="match status" value="1"/>
</dbReference>
<proteinExistence type="predicted"/>
<organism evidence="2 3">
    <name type="scientific">Uabimicrobium amorphum</name>
    <dbReference type="NCBI Taxonomy" id="2596890"/>
    <lineage>
        <taxon>Bacteria</taxon>
        <taxon>Pseudomonadati</taxon>
        <taxon>Planctomycetota</taxon>
        <taxon>Candidatus Uabimicrobiia</taxon>
        <taxon>Candidatus Uabimicrobiales</taxon>
        <taxon>Candidatus Uabimicrobiaceae</taxon>
        <taxon>Candidatus Uabimicrobium</taxon>
    </lineage>
</organism>
<dbReference type="Pfam" id="PF05117">
    <property type="entry name" value="DUF695"/>
    <property type="match status" value="1"/>
</dbReference>
<dbReference type="GO" id="GO:0006629">
    <property type="term" value="P:lipid metabolic process"/>
    <property type="evidence" value="ECO:0007669"/>
    <property type="project" value="InterPro"/>
</dbReference>
<protein>
    <submittedName>
        <fullName evidence="2">Glycerophosphoryl diester phosphodiesterase</fullName>
    </submittedName>
</protein>
<dbReference type="PROSITE" id="PS51704">
    <property type="entry name" value="GP_PDE"/>
    <property type="match status" value="1"/>
</dbReference>
<dbReference type="Gene3D" id="3.20.20.190">
    <property type="entry name" value="Phosphatidylinositol (PI) phosphodiesterase"/>
    <property type="match status" value="1"/>
</dbReference>
<dbReference type="AlphaFoldDB" id="A0A5S9IPK9"/>
<dbReference type="OrthoDB" id="238714at2"/>
<dbReference type="EMBL" id="AP019860">
    <property type="protein sequence ID" value="BBM85347.1"/>
    <property type="molecule type" value="Genomic_DNA"/>
</dbReference>
<dbReference type="InterPro" id="IPR030395">
    <property type="entry name" value="GP_PDE_dom"/>
</dbReference>
<dbReference type="RefSeq" id="WP_151969455.1">
    <property type="nucleotide sequence ID" value="NZ_AP019860.1"/>
</dbReference>
<evidence type="ECO:0000259" key="1">
    <source>
        <dbReference type="PROSITE" id="PS51704"/>
    </source>
</evidence>
<dbReference type="PANTHER" id="PTHR46211:SF1">
    <property type="entry name" value="GLYCEROPHOSPHODIESTER PHOSPHODIESTERASE, CYTOPLASMIC"/>
    <property type="match status" value="1"/>
</dbReference>
<keyword evidence="3" id="KW-1185">Reference proteome</keyword>
<dbReference type="Proteomes" id="UP000326354">
    <property type="component" value="Chromosome"/>
</dbReference>
<dbReference type="SUPFAM" id="SSF51695">
    <property type="entry name" value="PLC-like phosphodiesterases"/>
    <property type="match status" value="1"/>
</dbReference>
<dbReference type="KEGG" id="uam:UABAM_03713"/>
<evidence type="ECO:0000313" key="3">
    <source>
        <dbReference type="Proteomes" id="UP000326354"/>
    </source>
</evidence>
<dbReference type="GO" id="GO:0008081">
    <property type="term" value="F:phosphoric diester hydrolase activity"/>
    <property type="evidence" value="ECO:0007669"/>
    <property type="project" value="InterPro"/>
</dbReference>
<name>A0A5S9IPK9_UABAM</name>
<gene>
    <name evidence="2" type="ORF">UABAM_03713</name>
</gene>
<reference evidence="2 3" key="1">
    <citation type="submission" date="2019-08" db="EMBL/GenBank/DDBJ databases">
        <title>Complete genome sequence of Candidatus Uab amorphum.</title>
        <authorList>
            <person name="Shiratori T."/>
            <person name="Suzuki S."/>
            <person name="Kakizawa Y."/>
            <person name="Ishida K."/>
        </authorList>
    </citation>
    <scope>NUCLEOTIDE SEQUENCE [LARGE SCALE GENOMIC DNA]</scope>
    <source>
        <strain evidence="2 3">SRT547</strain>
    </source>
</reference>
<accession>A0A5S9IPK9</accession>
<sequence>MHKNPLVVAHGGGRAYGPPNTVAAVEKSLQLGVDMVEIDVHLSKDRIPVVVHDHDLRECSDVQEKFPRRKSFFVSDFTLKQLKTLNVGKWFSDELQKPPHERTLFLQSFTANEKRKYISKKDIERYKTEITIPTLEEVVEKVKEYKSLTNIEIKQLPRNYPNITQKVIAIVEKLNMVSQVIISCFDHHELAEAKKINPHIATAVLVREKLYDPHVYCQYLDAEAYNISCLDVLDAIGINSEYYQKNKKIPKHPYIQELRDENISLNVWTVNDVEHMRALKEVGVDAIITDYPHRLQKILKKPYIAPIEFAKYDNWANFEGETDKGKFYLRFRTPILQQGETKNYQYHLNVFWEYAEEGSGALPSKKEQKKLDAFEKKICKIWEKDHLAILTAVQIFDGGYQWIFYTYNAEECLLRIAQKNDKEYPVEITTEKDPNWLYLHDEILPVMNWQEYQKNWQSEFKKWKKDAQ</sequence>
<evidence type="ECO:0000313" key="2">
    <source>
        <dbReference type="EMBL" id="BBM85347.1"/>
    </source>
</evidence>
<dbReference type="InterPro" id="IPR017946">
    <property type="entry name" value="PLC-like_Pdiesterase_TIM-brl"/>
</dbReference>